<evidence type="ECO:0000256" key="5">
    <source>
        <dbReference type="ARBA" id="ARBA00023136"/>
    </source>
</evidence>
<name>A0A8A4TSQ6_SULCO</name>
<accession>A0A8A4TSQ6</accession>
<dbReference type="Pfam" id="PF01810">
    <property type="entry name" value="LysE"/>
    <property type="match status" value="1"/>
</dbReference>
<keyword evidence="5 6" id="KW-0472">Membrane</keyword>
<evidence type="ECO:0000256" key="3">
    <source>
        <dbReference type="ARBA" id="ARBA00022692"/>
    </source>
</evidence>
<feature type="transmembrane region" description="Helical" evidence="6">
    <location>
        <begin position="72"/>
        <end position="96"/>
    </location>
</feature>
<dbReference type="Proteomes" id="UP000663929">
    <property type="component" value="Chromosome"/>
</dbReference>
<organism evidence="7 8">
    <name type="scientific">Sulfidibacter corallicola</name>
    <dbReference type="NCBI Taxonomy" id="2818388"/>
    <lineage>
        <taxon>Bacteria</taxon>
        <taxon>Pseudomonadati</taxon>
        <taxon>Acidobacteriota</taxon>
        <taxon>Holophagae</taxon>
        <taxon>Acanthopleuribacterales</taxon>
        <taxon>Acanthopleuribacteraceae</taxon>
        <taxon>Sulfidibacter</taxon>
    </lineage>
</organism>
<sequence length="216" mass="23489">MVFDQQVLAFIAVAAILTITPGADTLLVIRGVLARGAKAGLWITVGICCGLFVHALLSAAGLSLLLLHSATAFAWVKMIGALYLIFLGAQSLWAVARNRDDDLDEMEVDTDPALRRKSDWTGFREGLFSNVLNPKVAIFYLAFLPQFLSPGDPVILKSMVLTTIHFVMGVAWLSLVAVFLGKMRAWFVRSGVRRWLEGFSGAVLVALGIGLALERK</sequence>
<dbReference type="EMBL" id="CP071793">
    <property type="protein sequence ID" value="QTD52098.1"/>
    <property type="molecule type" value="Genomic_DNA"/>
</dbReference>
<feature type="transmembrane region" description="Helical" evidence="6">
    <location>
        <begin position="160"/>
        <end position="183"/>
    </location>
</feature>
<dbReference type="GO" id="GO:0015171">
    <property type="term" value="F:amino acid transmembrane transporter activity"/>
    <property type="evidence" value="ECO:0007669"/>
    <property type="project" value="TreeGrafter"/>
</dbReference>
<keyword evidence="8" id="KW-1185">Reference proteome</keyword>
<dbReference type="GO" id="GO:0005886">
    <property type="term" value="C:plasma membrane"/>
    <property type="evidence" value="ECO:0007669"/>
    <property type="project" value="UniProtKB-SubCell"/>
</dbReference>
<feature type="transmembrane region" description="Helical" evidence="6">
    <location>
        <begin position="195"/>
        <end position="213"/>
    </location>
</feature>
<keyword evidence="3 6" id="KW-0812">Transmembrane</keyword>
<feature type="transmembrane region" description="Helical" evidence="6">
    <location>
        <begin position="6"/>
        <end position="29"/>
    </location>
</feature>
<gene>
    <name evidence="7" type="ORF">J3U87_06455</name>
</gene>
<feature type="transmembrane region" description="Helical" evidence="6">
    <location>
        <begin position="41"/>
        <end position="66"/>
    </location>
</feature>
<reference evidence="7" key="1">
    <citation type="submission" date="2021-03" db="EMBL/GenBank/DDBJ databases">
        <title>Acanthopleuribacteraceae sp. M133.</title>
        <authorList>
            <person name="Wang G."/>
        </authorList>
    </citation>
    <scope>NUCLEOTIDE SEQUENCE</scope>
    <source>
        <strain evidence="7">M133</strain>
    </source>
</reference>
<dbReference type="KEGG" id="scor:J3U87_06455"/>
<dbReference type="AlphaFoldDB" id="A0A8A4TSQ6"/>
<dbReference type="PANTHER" id="PTHR30086:SF20">
    <property type="entry name" value="ARGININE EXPORTER PROTEIN ARGO-RELATED"/>
    <property type="match status" value="1"/>
</dbReference>
<feature type="transmembrane region" description="Helical" evidence="6">
    <location>
        <begin position="127"/>
        <end position="148"/>
    </location>
</feature>
<evidence type="ECO:0000256" key="2">
    <source>
        <dbReference type="ARBA" id="ARBA00022475"/>
    </source>
</evidence>
<proteinExistence type="predicted"/>
<evidence type="ECO:0000313" key="8">
    <source>
        <dbReference type="Proteomes" id="UP000663929"/>
    </source>
</evidence>
<dbReference type="PIRSF" id="PIRSF006324">
    <property type="entry name" value="LeuE"/>
    <property type="match status" value="1"/>
</dbReference>
<evidence type="ECO:0000256" key="6">
    <source>
        <dbReference type="SAM" id="Phobius"/>
    </source>
</evidence>
<keyword evidence="4 6" id="KW-1133">Transmembrane helix</keyword>
<protein>
    <submittedName>
        <fullName evidence="7">LysE family translocator</fullName>
    </submittedName>
</protein>
<dbReference type="InterPro" id="IPR001123">
    <property type="entry name" value="LeuE-type"/>
</dbReference>
<keyword evidence="2" id="KW-1003">Cell membrane</keyword>
<evidence type="ECO:0000313" key="7">
    <source>
        <dbReference type="EMBL" id="QTD52098.1"/>
    </source>
</evidence>
<evidence type="ECO:0000256" key="1">
    <source>
        <dbReference type="ARBA" id="ARBA00004651"/>
    </source>
</evidence>
<dbReference type="PANTHER" id="PTHR30086">
    <property type="entry name" value="ARGININE EXPORTER PROTEIN ARGO"/>
    <property type="match status" value="1"/>
</dbReference>
<dbReference type="RefSeq" id="WP_237382207.1">
    <property type="nucleotide sequence ID" value="NZ_CP071793.1"/>
</dbReference>
<evidence type="ECO:0000256" key="4">
    <source>
        <dbReference type="ARBA" id="ARBA00022989"/>
    </source>
</evidence>
<comment type="subcellular location">
    <subcellularLocation>
        <location evidence="1">Cell membrane</location>
        <topology evidence="1">Multi-pass membrane protein</topology>
    </subcellularLocation>
</comment>